<reference evidence="6" key="1">
    <citation type="submission" date="2021-03" db="EMBL/GenBank/DDBJ databases">
        <title>Agromyces archimandritus sp. nov., isolated from the cockroach Archimandrita tessellata.</title>
        <authorList>
            <person name="Guzman J."/>
            <person name="Ortuzar M."/>
            <person name="Poehlein A."/>
            <person name="Daniel R."/>
            <person name="Trujillo M."/>
            <person name="Vilcinskas A."/>
        </authorList>
    </citation>
    <scope>NUCLEOTIDE SEQUENCE</scope>
    <source>
        <strain evidence="6">G127AT</strain>
    </source>
</reference>
<dbReference type="PROSITE" id="PS50893">
    <property type="entry name" value="ABC_TRANSPORTER_2"/>
    <property type="match status" value="1"/>
</dbReference>
<feature type="compositionally biased region" description="Gly residues" evidence="4">
    <location>
        <begin position="361"/>
        <end position="371"/>
    </location>
</feature>
<dbReference type="Gene3D" id="3.40.50.300">
    <property type="entry name" value="P-loop containing nucleotide triphosphate hydrolases"/>
    <property type="match status" value="1"/>
</dbReference>
<keyword evidence="3 6" id="KW-0067">ATP-binding</keyword>
<dbReference type="GO" id="GO:0005524">
    <property type="term" value="F:ATP binding"/>
    <property type="evidence" value="ECO:0007669"/>
    <property type="project" value="UniProtKB-KW"/>
</dbReference>
<dbReference type="Proteomes" id="UP000671914">
    <property type="component" value="Chromosome"/>
</dbReference>
<evidence type="ECO:0000256" key="1">
    <source>
        <dbReference type="ARBA" id="ARBA00022448"/>
    </source>
</evidence>
<proteinExistence type="predicted"/>
<name>A0A975FMV2_9MICO</name>
<dbReference type="EMBL" id="CP071696">
    <property type="protein sequence ID" value="QTX03916.1"/>
    <property type="molecule type" value="Genomic_DNA"/>
</dbReference>
<dbReference type="InterPro" id="IPR015854">
    <property type="entry name" value="ABC_transpr_LolD-like"/>
</dbReference>
<dbReference type="PANTHER" id="PTHR24220">
    <property type="entry name" value="IMPORT ATP-BINDING PROTEIN"/>
    <property type="match status" value="1"/>
</dbReference>
<dbReference type="CDD" id="cd03255">
    <property type="entry name" value="ABC_MJ0796_LolCDE_FtsE"/>
    <property type="match status" value="1"/>
</dbReference>
<keyword evidence="1" id="KW-0813">Transport</keyword>
<dbReference type="InterPro" id="IPR017871">
    <property type="entry name" value="ABC_transporter-like_CS"/>
</dbReference>
<sequence>MTGMESPVVECTDLVRIFTAEGVEVQALQGLTLRIGRGELVAVVGASGSGKSTLLTILSGLDVPTAGSARVAGHDLAAMGGRERVDYQRHVVGFVWQQTARNLLPYLTAAQNVAMAMAVARTRRGAARTARVAELLELLEVAELAERMPAELSGGQQQRVAIAVALANEPEVLLADEPTGELDEETSASVLEAMRHVNRTLGVTTLIVTHDPTVSEHVARTVQIRDGRTSTEVLRSTRLDEHGREEHIAEEFAVLDRVGRMQLPHDFMQSLELRDRVRLALEADHVGVWPGHEGAGAADRGAPPPGRGAPGHGAPDPGRGAPGPGAPAHPPATDSEIAADSDASGDIHPNPWRSPKTRHAGGAGQGAGAGAPGHPPAEDAPGHPPAEDAPGHPPEDADEEETR</sequence>
<dbReference type="AlphaFoldDB" id="A0A975FMV2"/>
<evidence type="ECO:0000256" key="2">
    <source>
        <dbReference type="ARBA" id="ARBA00022741"/>
    </source>
</evidence>
<dbReference type="InterPro" id="IPR017911">
    <property type="entry name" value="MacB-like_ATP-bd"/>
</dbReference>
<evidence type="ECO:0000259" key="5">
    <source>
        <dbReference type="PROSITE" id="PS50893"/>
    </source>
</evidence>
<dbReference type="PROSITE" id="PS00211">
    <property type="entry name" value="ABC_TRANSPORTER_1"/>
    <property type="match status" value="1"/>
</dbReference>
<dbReference type="InterPro" id="IPR027417">
    <property type="entry name" value="P-loop_NTPase"/>
</dbReference>
<evidence type="ECO:0000256" key="4">
    <source>
        <dbReference type="SAM" id="MobiDB-lite"/>
    </source>
</evidence>
<evidence type="ECO:0000313" key="6">
    <source>
        <dbReference type="EMBL" id="QTX03916.1"/>
    </source>
</evidence>
<keyword evidence="2" id="KW-0547">Nucleotide-binding</keyword>
<feature type="compositionally biased region" description="Basic and acidic residues" evidence="4">
    <location>
        <begin position="376"/>
        <end position="395"/>
    </location>
</feature>
<dbReference type="InterPro" id="IPR003593">
    <property type="entry name" value="AAA+_ATPase"/>
</dbReference>
<dbReference type="KEGG" id="aarc:G127AT_11445"/>
<gene>
    <name evidence="6" type="ORF">G127AT_11445</name>
</gene>
<evidence type="ECO:0000256" key="3">
    <source>
        <dbReference type="ARBA" id="ARBA00022840"/>
    </source>
</evidence>
<keyword evidence="7" id="KW-1185">Reference proteome</keyword>
<dbReference type="GO" id="GO:0022857">
    <property type="term" value="F:transmembrane transporter activity"/>
    <property type="evidence" value="ECO:0007669"/>
    <property type="project" value="TreeGrafter"/>
</dbReference>
<dbReference type="PANTHER" id="PTHR24220:SF685">
    <property type="entry name" value="ABC TRANSPORTER RELATED"/>
    <property type="match status" value="1"/>
</dbReference>
<dbReference type="SUPFAM" id="SSF52540">
    <property type="entry name" value="P-loop containing nucleoside triphosphate hydrolases"/>
    <property type="match status" value="1"/>
</dbReference>
<feature type="region of interest" description="Disordered" evidence="4">
    <location>
        <begin position="290"/>
        <end position="403"/>
    </location>
</feature>
<evidence type="ECO:0000313" key="7">
    <source>
        <dbReference type="Proteomes" id="UP000671914"/>
    </source>
</evidence>
<dbReference type="GO" id="GO:0005886">
    <property type="term" value="C:plasma membrane"/>
    <property type="evidence" value="ECO:0007669"/>
    <property type="project" value="TreeGrafter"/>
</dbReference>
<protein>
    <submittedName>
        <fullName evidence="6">ABC transporter ATP-binding protein</fullName>
    </submittedName>
</protein>
<accession>A0A975FMV2</accession>
<dbReference type="GO" id="GO:0016887">
    <property type="term" value="F:ATP hydrolysis activity"/>
    <property type="evidence" value="ECO:0007669"/>
    <property type="project" value="InterPro"/>
</dbReference>
<organism evidence="6 7">
    <name type="scientific">Agromyces archimandritae</name>
    <dbReference type="NCBI Taxonomy" id="2781962"/>
    <lineage>
        <taxon>Bacteria</taxon>
        <taxon>Bacillati</taxon>
        <taxon>Actinomycetota</taxon>
        <taxon>Actinomycetes</taxon>
        <taxon>Micrococcales</taxon>
        <taxon>Microbacteriaceae</taxon>
        <taxon>Agromyces</taxon>
    </lineage>
</organism>
<dbReference type="Pfam" id="PF00005">
    <property type="entry name" value="ABC_tran"/>
    <property type="match status" value="1"/>
</dbReference>
<dbReference type="InterPro" id="IPR003439">
    <property type="entry name" value="ABC_transporter-like_ATP-bd"/>
</dbReference>
<dbReference type="SMART" id="SM00382">
    <property type="entry name" value="AAA"/>
    <property type="match status" value="1"/>
</dbReference>
<feature type="domain" description="ABC transporter" evidence="5">
    <location>
        <begin position="9"/>
        <end position="261"/>
    </location>
</feature>